<keyword evidence="3" id="KW-1185">Reference proteome</keyword>
<accession>A0A6N7KRS0</accession>
<evidence type="ECO:0000256" key="1">
    <source>
        <dbReference type="SAM" id="MobiDB-lite"/>
    </source>
</evidence>
<feature type="region of interest" description="Disordered" evidence="1">
    <location>
        <begin position="1"/>
        <end position="21"/>
    </location>
</feature>
<name>A0A6N7KRS0_9ACTN</name>
<feature type="region of interest" description="Disordered" evidence="1">
    <location>
        <begin position="55"/>
        <end position="115"/>
    </location>
</feature>
<evidence type="ECO:0000313" key="3">
    <source>
        <dbReference type="Proteomes" id="UP000450000"/>
    </source>
</evidence>
<protein>
    <submittedName>
        <fullName evidence="2">Uncharacterized protein</fullName>
    </submittedName>
</protein>
<reference evidence="2 3" key="1">
    <citation type="submission" date="2019-09" db="EMBL/GenBank/DDBJ databases">
        <title>Genome Sequences of Streptomyces kaniharaensis ATCC 21070.</title>
        <authorList>
            <person name="Zhu W."/>
            <person name="De Crecy-Lagard V."/>
            <person name="Richards N.G."/>
        </authorList>
    </citation>
    <scope>NUCLEOTIDE SEQUENCE [LARGE SCALE GENOMIC DNA]</scope>
    <source>
        <strain evidence="2 3">SF-557</strain>
    </source>
</reference>
<feature type="compositionally biased region" description="Basic and acidic residues" evidence="1">
    <location>
        <begin position="55"/>
        <end position="73"/>
    </location>
</feature>
<sequence>MHDATGGVQCSGSRQARPADDFAVVVREEIGARVYRWIPEPGRKVQPEQHVLADRYNRASSGRDAKDDTDRADAGTAAGTLAARTGFAPRDEGRARPLDGKFSFPNGNLPGRGGN</sequence>
<comment type="caution">
    <text evidence="2">The sequence shown here is derived from an EMBL/GenBank/DDBJ whole genome shotgun (WGS) entry which is preliminary data.</text>
</comment>
<dbReference type="Proteomes" id="UP000450000">
    <property type="component" value="Unassembled WGS sequence"/>
</dbReference>
<evidence type="ECO:0000313" key="2">
    <source>
        <dbReference type="EMBL" id="MQS13017.1"/>
    </source>
</evidence>
<gene>
    <name evidence="2" type="ORF">F7Q99_12140</name>
</gene>
<dbReference type="RefSeq" id="WP_153461239.1">
    <property type="nucleotide sequence ID" value="NZ_WBOF01000001.1"/>
</dbReference>
<dbReference type="EMBL" id="WBOF01000001">
    <property type="protein sequence ID" value="MQS13017.1"/>
    <property type="molecule type" value="Genomic_DNA"/>
</dbReference>
<feature type="compositionally biased region" description="Basic and acidic residues" evidence="1">
    <location>
        <begin position="89"/>
        <end position="99"/>
    </location>
</feature>
<feature type="compositionally biased region" description="Low complexity" evidence="1">
    <location>
        <begin position="74"/>
        <end position="88"/>
    </location>
</feature>
<proteinExistence type="predicted"/>
<organism evidence="2 3">
    <name type="scientific">Streptomyces kaniharaensis</name>
    <dbReference type="NCBI Taxonomy" id="212423"/>
    <lineage>
        <taxon>Bacteria</taxon>
        <taxon>Bacillati</taxon>
        <taxon>Actinomycetota</taxon>
        <taxon>Actinomycetes</taxon>
        <taxon>Kitasatosporales</taxon>
        <taxon>Streptomycetaceae</taxon>
        <taxon>Streptomyces</taxon>
    </lineage>
</organism>
<dbReference type="AlphaFoldDB" id="A0A6N7KRS0"/>